<dbReference type="InterPro" id="IPR019433">
    <property type="entry name" value="GPI_ManTrfase_II_coact_Pga1"/>
</dbReference>
<dbReference type="PANTHER" id="PTHR28022">
    <property type="entry name" value="GPI MANNOSYLTRANSFERASE 2 SUBUNIT PGA1"/>
    <property type="match status" value="1"/>
</dbReference>
<dbReference type="RefSeq" id="XP_038789487.1">
    <property type="nucleotide sequence ID" value="XM_038928209.1"/>
</dbReference>
<evidence type="ECO:0000256" key="1">
    <source>
        <dbReference type="SAM" id="SignalP"/>
    </source>
</evidence>
<dbReference type="AlphaFoldDB" id="A0A8H7BD69"/>
<evidence type="ECO:0000313" key="2">
    <source>
        <dbReference type="EMBL" id="KAF7679414.1"/>
    </source>
</evidence>
<dbReference type="Proteomes" id="UP000596902">
    <property type="component" value="Unassembled WGS sequence"/>
</dbReference>
<dbReference type="GO" id="GO:0000030">
    <property type="term" value="F:mannosyltransferase activity"/>
    <property type="evidence" value="ECO:0007669"/>
    <property type="project" value="TreeGrafter"/>
</dbReference>
<comment type="caution">
    <text evidence="2">The sequence shown here is derived from an EMBL/GenBank/DDBJ whole genome shotgun (WGS) entry which is preliminary data.</text>
</comment>
<dbReference type="GO" id="GO:0031501">
    <property type="term" value="C:mannosyltransferase complex"/>
    <property type="evidence" value="ECO:0007669"/>
    <property type="project" value="TreeGrafter"/>
</dbReference>
<dbReference type="GeneID" id="62201387"/>
<feature type="signal peptide" evidence="1">
    <location>
        <begin position="1"/>
        <end position="19"/>
    </location>
</feature>
<reference evidence="2" key="2">
    <citation type="submission" date="2020-08" db="EMBL/GenBank/DDBJ databases">
        <title>Draft Genome Sequence of Cumin Blight Pathogen Alternaria burnsii.</title>
        <authorList>
            <person name="Feng Z."/>
        </authorList>
    </citation>
    <scope>NUCLEOTIDE SEQUENCE</scope>
    <source>
        <strain evidence="2">CBS107.38</strain>
    </source>
</reference>
<dbReference type="GO" id="GO:0005789">
    <property type="term" value="C:endoplasmic reticulum membrane"/>
    <property type="evidence" value="ECO:0007669"/>
    <property type="project" value="TreeGrafter"/>
</dbReference>
<dbReference type="GO" id="GO:0006506">
    <property type="term" value="P:GPI anchor biosynthetic process"/>
    <property type="evidence" value="ECO:0007669"/>
    <property type="project" value="TreeGrafter"/>
</dbReference>
<proteinExistence type="predicted"/>
<keyword evidence="1" id="KW-0732">Signal</keyword>
<feature type="chain" id="PRO_5034193542" description="F-box domain-containing protein" evidence="1">
    <location>
        <begin position="20"/>
        <end position="367"/>
    </location>
</feature>
<name>A0A8H7BD69_9PLEO</name>
<protein>
    <recommendedName>
        <fullName evidence="4">F-box domain-containing protein</fullName>
    </recommendedName>
</protein>
<accession>A0A8H7BD69</accession>
<organism evidence="2 3">
    <name type="scientific">Alternaria burnsii</name>
    <dbReference type="NCBI Taxonomy" id="1187904"/>
    <lineage>
        <taxon>Eukaryota</taxon>
        <taxon>Fungi</taxon>
        <taxon>Dikarya</taxon>
        <taxon>Ascomycota</taxon>
        <taxon>Pezizomycotina</taxon>
        <taxon>Dothideomycetes</taxon>
        <taxon>Pleosporomycetidae</taxon>
        <taxon>Pleosporales</taxon>
        <taxon>Pleosporineae</taxon>
        <taxon>Pleosporaceae</taxon>
        <taxon>Alternaria</taxon>
        <taxon>Alternaria sect. Alternaria</taxon>
    </lineage>
</organism>
<dbReference type="PANTHER" id="PTHR28022:SF1">
    <property type="entry name" value="GPI MANNOSYLTRANSFERASE 2 SUBUNIT PGA1"/>
    <property type="match status" value="1"/>
</dbReference>
<evidence type="ECO:0000313" key="3">
    <source>
        <dbReference type="Proteomes" id="UP000596902"/>
    </source>
</evidence>
<evidence type="ECO:0008006" key="4">
    <source>
        <dbReference type="Google" id="ProtNLM"/>
    </source>
</evidence>
<sequence length="367" mass="40892">MRLSAALLCIVSQLWTVNANVEKTIFLGPKPVTLPNVRSSPHDFGLNYLSPDSTILPIRVPVRFPTESVPRGLESWYLLRDLEDGRRYELRICWPATQPTDFWLDTYSVTQLLDTPELTSSLLQFNSEFRRCLADDDDIATKETSSAAPKSMLLLRLQAAASYYSTNRTLMDYPPPVDADLILDPFVLNVFPQSLAPVAIYITAVASSTLLHANMSSAAGPPPPPPPPPRKPSFNGNLCDNLFDLLPAELLLIIYEYVGSGNLMNLALAIYPTLEQHRIVPQLTASTYLSIVRGAQGATATRRSLVLPPPLDRIPMEIWLVVARDLEPIAILSMMVALGRYPRESMTPETATRMRSWCRRSKRKDAS</sequence>
<dbReference type="EMBL" id="JAAABM010000003">
    <property type="protein sequence ID" value="KAF7679414.1"/>
    <property type="molecule type" value="Genomic_DNA"/>
</dbReference>
<keyword evidence="3" id="KW-1185">Reference proteome</keyword>
<gene>
    <name evidence="2" type="ORF">GT037_003162</name>
</gene>
<reference evidence="2" key="1">
    <citation type="submission" date="2020-01" db="EMBL/GenBank/DDBJ databases">
        <authorList>
            <person name="Feng Z.H.Z."/>
        </authorList>
    </citation>
    <scope>NUCLEOTIDE SEQUENCE</scope>
    <source>
        <strain evidence="2">CBS107.38</strain>
    </source>
</reference>